<evidence type="ECO:0000256" key="5">
    <source>
        <dbReference type="ARBA" id="ARBA00023015"/>
    </source>
</evidence>
<dbReference type="Gene3D" id="1.10.8.60">
    <property type="match status" value="1"/>
</dbReference>
<dbReference type="GO" id="GO:0005524">
    <property type="term" value="F:ATP binding"/>
    <property type="evidence" value="ECO:0007669"/>
    <property type="project" value="UniProtKB-KW"/>
</dbReference>
<dbReference type="InterPro" id="IPR025944">
    <property type="entry name" value="Sigma_54_int_dom_CS"/>
</dbReference>
<keyword evidence="5" id="KW-0805">Transcription regulation</keyword>
<dbReference type="InterPro" id="IPR009057">
    <property type="entry name" value="Homeodomain-like_sf"/>
</dbReference>
<accession>A0A1G5HIY5</accession>
<evidence type="ECO:0000313" key="12">
    <source>
        <dbReference type="Proteomes" id="UP000198870"/>
    </source>
</evidence>
<keyword evidence="2" id="KW-0547">Nucleotide-binding</keyword>
<dbReference type="Gene3D" id="3.40.50.2300">
    <property type="match status" value="1"/>
</dbReference>
<evidence type="ECO:0000256" key="1">
    <source>
        <dbReference type="ARBA" id="ARBA00022553"/>
    </source>
</evidence>
<evidence type="ECO:0000313" key="11">
    <source>
        <dbReference type="EMBL" id="SCY63753.1"/>
    </source>
</evidence>
<dbReference type="InterPro" id="IPR003593">
    <property type="entry name" value="AAA+_ATPase"/>
</dbReference>
<feature type="domain" description="Sigma-54 factor interaction" evidence="9">
    <location>
        <begin position="143"/>
        <end position="371"/>
    </location>
</feature>
<sequence>MTGHLLLIDDDESLLAVTSHNLSTGGFSVLEARSGEEGLALFAKKWVDLVVTDVKLSGMDGLAVLAAVKEVNPDVPVIVITAHGSIEMAVEAMKQGAFTFITKPFSRDALRLSCRKALEMGSLQRKNRELTDEIEAMRGKEAPVVASPAMERLVATARRVANSEAPVLITGESGTGKEVIARLIHRESPRCSGPLVTVNCAAIPENLVESELFGHVKGAFTGAVSDQPGKFRAANGGTLFLDEIGDLPLAIQAKLLRAIQEKEVEPVGSQKVISCDIRLVSATHRDLAKAISDGGFREDLFYRIGVVPLHIPPLRERPEEIVPMANHFLGTFIPHAGRPLSFTKGAAGALAAHPWPGNIRELKNVVERCAILVSGDTIDTSDLALAGSSGASPGGSFRLPEKGLSLPDLEQDLIRQALSRSGGNRSQAARLLGIPRHVLIYRLEKYGISGQTDS</sequence>
<dbReference type="InterPro" id="IPR058031">
    <property type="entry name" value="AAA_lid_NorR"/>
</dbReference>
<dbReference type="PROSITE" id="PS50110">
    <property type="entry name" value="RESPONSE_REGULATORY"/>
    <property type="match status" value="1"/>
</dbReference>
<dbReference type="Gene3D" id="3.40.50.300">
    <property type="entry name" value="P-loop containing nucleotide triphosphate hydrolases"/>
    <property type="match status" value="1"/>
</dbReference>
<dbReference type="InterPro" id="IPR025943">
    <property type="entry name" value="Sigma_54_int_dom_ATP-bd_2"/>
</dbReference>
<dbReference type="STRING" id="419481.SAMN05216233_11483"/>
<dbReference type="PRINTS" id="PR01590">
    <property type="entry name" value="HTHFIS"/>
</dbReference>
<reference evidence="11 12" key="1">
    <citation type="submission" date="2016-10" db="EMBL/GenBank/DDBJ databases">
        <authorList>
            <person name="de Groot N.N."/>
        </authorList>
    </citation>
    <scope>NUCLEOTIDE SEQUENCE [LARGE SCALE GENOMIC DNA]</scope>
    <source>
        <strain evidence="11 12">AA1</strain>
    </source>
</reference>
<keyword evidence="12" id="KW-1185">Reference proteome</keyword>
<proteinExistence type="predicted"/>
<dbReference type="SMART" id="SM00448">
    <property type="entry name" value="REC"/>
    <property type="match status" value="1"/>
</dbReference>
<dbReference type="GO" id="GO:0043565">
    <property type="term" value="F:sequence-specific DNA binding"/>
    <property type="evidence" value="ECO:0007669"/>
    <property type="project" value="InterPro"/>
</dbReference>
<name>A0A1G5HIY5_9BACT</name>
<evidence type="ECO:0000259" key="9">
    <source>
        <dbReference type="PROSITE" id="PS50045"/>
    </source>
</evidence>
<dbReference type="InterPro" id="IPR002197">
    <property type="entry name" value="HTH_Fis"/>
</dbReference>
<dbReference type="InterPro" id="IPR025662">
    <property type="entry name" value="Sigma_54_int_dom_ATP-bd_1"/>
</dbReference>
<dbReference type="PANTHER" id="PTHR32071">
    <property type="entry name" value="TRANSCRIPTIONAL REGULATORY PROTEIN"/>
    <property type="match status" value="1"/>
</dbReference>
<protein>
    <submittedName>
        <fullName evidence="11">Two-component system, NtrC family, response regulator</fullName>
    </submittedName>
</protein>
<dbReference type="InterPro" id="IPR027417">
    <property type="entry name" value="P-loop_NTPase"/>
</dbReference>
<dbReference type="FunFam" id="3.40.50.300:FF:000006">
    <property type="entry name" value="DNA-binding transcriptional regulator NtrC"/>
    <property type="match status" value="1"/>
</dbReference>
<evidence type="ECO:0000256" key="3">
    <source>
        <dbReference type="ARBA" id="ARBA00022840"/>
    </source>
</evidence>
<keyword evidence="1 8" id="KW-0597">Phosphoprotein</keyword>
<gene>
    <name evidence="11" type="ORF">SAMN05216233_11483</name>
</gene>
<dbReference type="SUPFAM" id="SSF52540">
    <property type="entry name" value="P-loop containing nucleoside triphosphate hydrolases"/>
    <property type="match status" value="1"/>
</dbReference>
<dbReference type="Pfam" id="PF02954">
    <property type="entry name" value="HTH_8"/>
    <property type="match status" value="1"/>
</dbReference>
<dbReference type="Proteomes" id="UP000198870">
    <property type="component" value="Unassembled WGS sequence"/>
</dbReference>
<dbReference type="PROSITE" id="PS00676">
    <property type="entry name" value="SIGMA54_INTERACT_2"/>
    <property type="match status" value="1"/>
</dbReference>
<keyword evidence="7" id="KW-0804">Transcription</keyword>
<feature type="domain" description="Response regulatory" evidence="10">
    <location>
        <begin position="4"/>
        <end position="118"/>
    </location>
</feature>
<evidence type="ECO:0000256" key="6">
    <source>
        <dbReference type="ARBA" id="ARBA00023125"/>
    </source>
</evidence>
<feature type="modified residue" description="4-aspartylphosphate" evidence="8">
    <location>
        <position position="53"/>
    </location>
</feature>
<dbReference type="Pfam" id="PF25601">
    <property type="entry name" value="AAA_lid_14"/>
    <property type="match status" value="1"/>
</dbReference>
<evidence type="ECO:0000256" key="4">
    <source>
        <dbReference type="ARBA" id="ARBA00023012"/>
    </source>
</evidence>
<keyword evidence="6" id="KW-0238">DNA-binding</keyword>
<dbReference type="GO" id="GO:0000160">
    <property type="term" value="P:phosphorelay signal transduction system"/>
    <property type="evidence" value="ECO:0007669"/>
    <property type="project" value="UniProtKB-KW"/>
</dbReference>
<dbReference type="RefSeq" id="WP_092212539.1">
    <property type="nucleotide sequence ID" value="NZ_FMUX01000014.1"/>
</dbReference>
<dbReference type="SUPFAM" id="SSF52172">
    <property type="entry name" value="CheY-like"/>
    <property type="match status" value="1"/>
</dbReference>
<dbReference type="OrthoDB" id="9763792at2"/>
<dbReference type="GO" id="GO:0006355">
    <property type="term" value="P:regulation of DNA-templated transcription"/>
    <property type="evidence" value="ECO:0007669"/>
    <property type="project" value="InterPro"/>
</dbReference>
<dbReference type="PANTHER" id="PTHR32071:SF113">
    <property type="entry name" value="ALGINATE BIOSYNTHESIS TRANSCRIPTIONAL REGULATORY PROTEIN ALGB"/>
    <property type="match status" value="1"/>
</dbReference>
<evidence type="ECO:0000259" key="10">
    <source>
        <dbReference type="PROSITE" id="PS50110"/>
    </source>
</evidence>
<dbReference type="PROSITE" id="PS00675">
    <property type="entry name" value="SIGMA54_INTERACT_1"/>
    <property type="match status" value="1"/>
</dbReference>
<dbReference type="CDD" id="cd00009">
    <property type="entry name" value="AAA"/>
    <property type="match status" value="1"/>
</dbReference>
<dbReference type="AlphaFoldDB" id="A0A1G5HIY5"/>
<keyword evidence="4" id="KW-0902">Two-component regulatory system</keyword>
<evidence type="ECO:0000256" key="7">
    <source>
        <dbReference type="ARBA" id="ARBA00023163"/>
    </source>
</evidence>
<organism evidence="11 12">
    <name type="scientific">Desulfoluna spongiiphila</name>
    <dbReference type="NCBI Taxonomy" id="419481"/>
    <lineage>
        <taxon>Bacteria</taxon>
        <taxon>Pseudomonadati</taxon>
        <taxon>Thermodesulfobacteriota</taxon>
        <taxon>Desulfobacteria</taxon>
        <taxon>Desulfobacterales</taxon>
        <taxon>Desulfolunaceae</taxon>
        <taxon>Desulfoluna</taxon>
    </lineage>
</organism>
<dbReference type="SUPFAM" id="SSF46689">
    <property type="entry name" value="Homeodomain-like"/>
    <property type="match status" value="1"/>
</dbReference>
<dbReference type="SMART" id="SM00382">
    <property type="entry name" value="AAA"/>
    <property type="match status" value="1"/>
</dbReference>
<dbReference type="InterPro" id="IPR011006">
    <property type="entry name" value="CheY-like_superfamily"/>
</dbReference>
<dbReference type="InterPro" id="IPR001789">
    <property type="entry name" value="Sig_transdc_resp-reg_receiver"/>
</dbReference>
<dbReference type="Pfam" id="PF00158">
    <property type="entry name" value="Sigma54_activat"/>
    <property type="match status" value="1"/>
</dbReference>
<dbReference type="EMBL" id="FMUX01000014">
    <property type="protein sequence ID" value="SCY63753.1"/>
    <property type="molecule type" value="Genomic_DNA"/>
</dbReference>
<dbReference type="Pfam" id="PF00072">
    <property type="entry name" value="Response_reg"/>
    <property type="match status" value="1"/>
</dbReference>
<dbReference type="Gene3D" id="1.10.10.60">
    <property type="entry name" value="Homeodomain-like"/>
    <property type="match status" value="1"/>
</dbReference>
<dbReference type="FunFam" id="3.40.50.2300:FF:000018">
    <property type="entry name" value="DNA-binding transcriptional regulator NtrC"/>
    <property type="match status" value="1"/>
</dbReference>
<evidence type="ECO:0000256" key="8">
    <source>
        <dbReference type="PROSITE-ProRule" id="PRU00169"/>
    </source>
</evidence>
<dbReference type="PROSITE" id="PS50045">
    <property type="entry name" value="SIGMA54_INTERACT_4"/>
    <property type="match status" value="1"/>
</dbReference>
<dbReference type="InterPro" id="IPR002078">
    <property type="entry name" value="Sigma_54_int"/>
</dbReference>
<keyword evidence="3" id="KW-0067">ATP-binding</keyword>
<dbReference type="PROSITE" id="PS00688">
    <property type="entry name" value="SIGMA54_INTERACT_3"/>
    <property type="match status" value="1"/>
</dbReference>
<evidence type="ECO:0000256" key="2">
    <source>
        <dbReference type="ARBA" id="ARBA00022741"/>
    </source>
</evidence>